<dbReference type="InterPro" id="IPR045357">
    <property type="entry name" value="Aminopeptidase_N-like_N"/>
</dbReference>
<dbReference type="Gene3D" id="1.10.390.10">
    <property type="entry name" value="Neutral Protease Domain 2"/>
    <property type="match status" value="1"/>
</dbReference>
<dbReference type="PANTHER" id="PTHR11533">
    <property type="entry name" value="PROTEASE M1 ZINC METALLOPROTEASE"/>
    <property type="match status" value="1"/>
</dbReference>
<dbReference type="GO" id="GO:0016020">
    <property type="term" value="C:membrane"/>
    <property type="evidence" value="ECO:0007669"/>
    <property type="project" value="TreeGrafter"/>
</dbReference>
<feature type="signal peptide" evidence="1">
    <location>
        <begin position="1"/>
        <end position="30"/>
    </location>
</feature>
<dbReference type="RefSeq" id="WP_111446498.1">
    <property type="nucleotide sequence ID" value="NZ_QKZK01000025.1"/>
</dbReference>
<dbReference type="InterPro" id="IPR032186">
    <property type="entry name" value="DUF5018"/>
</dbReference>
<evidence type="ECO:0000259" key="5">
    <source>
        <dbReference type="Pfam" id="PF18962"/>
    </source>
</evidence>
<organism evidence="6 7">
    <name type="scientific">Breznakibacter xylanolyticus</name>
    <dbReference type="NCBI Taxonomy" id="990"/>
    <lineage>
        <taxon>Bacteria</taxon>
        <taxon>Pseudomonadati</taxon>
        <taxon>Bacteroidota</taxon>
        <taxon>Bacteroidia</taxon>
        <taxon>Marinilabiliales</taxon>
        <taxon>Marinilabiliaceae</taxon>
        <taxon>Breznakibacter</taxon>
    </lineage>
</organism>
<evidence type="ECO:0000259" key="3">
    <source>
        <dbReference type="Pfam" id="PF16410"/>
    </source>
</evidence>
<dbReference type="EMBL" id="QKZK01000025">
    <property type="protein sequence ID" value="PZX13546.1"/>
    <property type="molecule type" value="Genomic_DNA"/>
</dbReference>
<dbReference type="GO" id="GO:0008270">
    <property type="term" value="F:zinc ion binding"/>
    <property type="evidence" value="ECO:0007669"/>
    <property type="project" value="InterPro"/>
</dbReference>
<dbReference type="InterPro" id="IPR027268">
    <property type="entry name" value="Peptidase_M4/M1_CTD_sf"/>
</dbReference>
<feature type="domain" description="DUF5018" evidence="3">
    <location>
        <begin position="2370"/>
        <end position="2499"/>
    </location>
</feature>
<dbReference type="Pfam" id="PF16410">
    <property type="entry name" value="DUF5018"/>
    <property type="match status" value="1"/>
</dbReference>
<dbReference type="Pfam" id="PF01433">
    <property type="entry name" value="Peptidase_M1"/>
    <property type="match status" value="1"/>
</dbReference>
<evidence type="ECO:0000259" key="2">
    <source>
        <dbReference type="Pfam" id="PF01433"/>
    </source>
</evidence>
<evidence type="ECO:0000259" key="4">
    <source>
        <dbReference type="Pfam" id="PF17900"/>
    </source>
</evidence>
<feature type="chain" id="PRO_5015936832" evidence="1">
    <location>
        <begin position="31"/>
        <end position="2586"/>
    </location>
</feature>
<dbReference type="Pfam" id="PF17900">
    <property type="entry name" value="Peptidase_M1_N"/>
    <property type="match status" value="1"/>
</dbReference>
<dbReference type="GO" id="GO:0005737">
    <property type="term" value="C:cytoplasm"/>
    <property type="evidence" value="ECO:0007669"/>
    <property type="project" value="TreeGrafter"/>
</dbReference>
<dbReference type="GO" id="GO:0070006">
    <property type="term" value="F:metalloaminopeptidase activity"/>
    <property type="evidence" value="ECO:0007669"/>
    <property type="project" value="TreeGrafter"/>
</dbReference>
<reference evidence="6 7" key="1">
    <citation type="submission" date="2018-06" db="EMBL/GenBank/DDBJ databases">
        <title>Genomic Encyclopedia of Archaeal and Bacterial Type Strains, Phase II (KMG-II): from individual species to whole genera.</title>
        <authorList>
            <person name="Goeker M."/>
        </authorList>
    </citation>
    <scope>NUCLEOTIDE SEQUENCE [LARGE SCALE GENOMIC DNA]</scope>
    <source>
        <strain evidence="6 7">DSM 6779</strain>
    </source>
</reference>
<name>A0A2W7NK32_9BACT</name>
<evidence type="ECO:0000256" key="1">
    <source>
        <dbReference type="SAM" id="SignalP"/>
    </source>
</evidence>
<evidence type="ECO:0000313" key="7">
    <source>
        <dbReference type="Proteomes" id="UP000249239"/>
    </source>
</evidence>
<proteinExistence type="predicted"/>
<sequence length="2586" mass="276358">MKTLLCSSLIKRLLTTCLLVAMLPVHSAHAEGYGAAVSTDGRMDVTFYYLDLNINIESPYISGTVYVEFTPTQNNVNQVFLNLQSALHNSLSVSGDAQSVSKSDNTIVIKLIRAFNMGEKVQFSVAYQGVPQEANNTKGLVYRSITSTQKVIASLSTPWLAHYWWPCKDGTDDKPDSVYVDVTINNKTVDGFPYVAISNGVLEEKLVYDDYTTFKWRHRYPIVTYYVMVAISNYRTIVDNYSRNGHDFPLYYYVFPDHYRTAQYGVTDFKNAFDLFIELYGDYPFKDEKYSMTQLGFYSAIENQTNTIINSFDGDWYYTMVHELAHQWFGCMITCSNWHHGWMNEGFAEYSEALYAERYEGVWAYKNKMSSYEYWGGGSVFLDDISDPFNIFVNIIYSKGAWVLHMLRGHLGDDDFFRCIKAYANDPRWKYRNASTKDLRDLCESMTGKNLFNFFEQWVYDEYYPRYRYNYYSDPANNQAGITIEQRQHDMNGWREVFEMPIQLTFNFTDGSSVDETVYNNAQSQTFYFNFNKTIKSVSFDPDEWILCENQRDTYMTVPRPSGSDAKEIVAFSIDGQLGASVINSANASVSLAMPQGTNLNGLVPSIRVSDDASITPASGVAQNFNDPVSLIVKAQNLTTKTWTVNVSIGQNTENDITSFVIPNQVGASVIDRDMHTVSLTMPYGSSLMALTPSMTVSSGAVISPASGVSRDFSIPCSYLVTAQNGDSQSWSVSVVVAPNSANDIVSFFIEGQVGNAVIDASDHRVAVIMPYGSDRSLLTPFISVSDHAIITPESGTPRNFSSPVSYLVTSQSGDSQSWLVTVANALNDANDILSFIIPGQEGVSVIDPSLHTVKVVMPYGVGLDPLSPVISVSEDASISPESGVARNFSRVRDYTVTAQNGNQQLWKVTVTNAPNPANDILSFAIAGQEGESLINASNHSVSVVMPYGTSRTNLVPVITVSPGATINPASGLARDFTNTVGYVVSSQSGVPQSWSISVSNAPNPANDILSFAIPGQVGTSVINASTHSVSVVMPYGTSRNSLTPVIGISPGATINPISGMARDFSDEVDYLVTSQSGVPQSWSISVSNGPNPANDILSFAIAGQEGVSLINTSNHSVSVVMPYGVNRNNLVPVITVSPGATINPASGMALDFSDEVDYLVTSQSGVPQSWSVSVSNAPNAANDILSFAIAGQVGESVINATSHSVSLVMPYGVSRTNLVPVITVSDGATINPASGIARDFSDEVGYVVTSQSGVPQSWSISVSNAPNPANDILSFAIAGQVGESVINASDHSVSVVMSYGVNRNNLVPVITVSPGATINPASGMARDFSDEVDYLVTSQSGVPQSWSVSVSNAPNAANDILSFAIAGQVGVSVINASNHSVSVVMPYGTSRTNLTPVITVSDGATINPASGMARDFTNTVEYVVTSQSSVPQSWSISVSNAPNPANDILSFAIAGQEGVSLINASNHSVSVVMPYGTSRTNLVPVITVSDGATINPASGVTRDFTNTVEYVVTSQSGVPQSWSISVSNAPNPANDILSFAIAGQEGVSLINASNHSVSVVMPYGTSRTNLVPVITVSDGATINPASGVTRDFTNTVEYVVTSQSGVPQSWSISVSNAPNPANDILSFAIAGQEGVSLINASKHSVSVVMPYGISRNSLAPVIGISPGATINPASGVARDFSDEVDYLVTSQSGVSQSWSISVTNAPNPANDILSFAIAGQVGESVINASTHSVSVVMPYGTSRNSLTPVIGISPGATINPISGMARDFTNTVDYVVSSQSGVPQSWSISVSNAPNPANDILSFAIPGQVGVSLINTSNHSVSVVMPYGVSRNNLVPVITVSDGATINPASGMARDFTNTVGYVVISQSSVPQSWSISVSNAPNPANDILSFAIPGQVGVRLINTSNHSVSVVMPYGTSRNNLVPVITVSDGATINPASGMARDFTSRVNYSVMSQTGVSQSWAVTVVNAPNTANDIIAFHIEGQVGESMIHSSEHSVSLLMPYGTNLSALAPLIRVSEGAVVSPQSGMMQNFSGTVYYLVTAASGTKLSWKVNVGLAPNTMNDITAVEIPYIRTVVDIQPVLQRVVITIPHGVSRLALAPVFTVSEMASIVPASGVLQDFTNDVIYTVTSQSGLRKLWTVTVRNADSDDNDISAFSIPGQVGMTSIDRDAHTVSVVMPYATSLASLSPAVVVSDDASLDPASGVSMDFSSSVTYTVTSQSGLSQTWRVNVSHALNTANQMVGFVIDGQVGETVINAASHTVTVTMPYGSDCSALVPRISVSEAASVLPESGVQQDFNRPVIYSITSQSGESLLWRVNVIISPNTHNDILSFAIPGLSEECRIDPLLRTVWLSVPYGTDRGSLTPDIVVSPEASVVPESGITVSLSKPRTYVVTSQSGSSAEWTVTVTEEPNSDNDILNFYIASQVGESTIDTDAHTINIIMPHWCDVSRLTPVVIVSDNADIDPKSGLTTDFSLPVVYAVTAEDGSTLKWIVTVNRLIDTASESMPVGQILVYPNPTNGPVEIQSTSVDLFAIRIYTIDGSLVHAQSFTPKRSHTFSFSYDQRGIFFLHIDTSAGSTIHQIVVAH</sequence>
<dbReference type="InterPro" id="IPR026444">
    <property type="entry name" value="Secre_tail"/>
</dbReference>
<dbReference type="InterPro" id="IPR014782">
    <property type="entry name" value="Peptidase_M1_dom"/>
</dbReference>
<dbReference type="NCBIfam" id="TIGR04183">
    <property type="entry name" value="Por_Secre_tail"/>
    <property type="match status" value="1"/>
</dbReference>
<dbReference type="GO" id="GO:0042277">
    <property type="term" value="F:peptide binding"/>
    <property type="evidence" value="ECO:0007669"/>
    <property type="project" value="TreeGrafter"/>
</dbReference>
<keyword evidence="1" id="KW-0732">Signal</keyword>
<dbReference type="Gene3D" id="2.60.40.2340">
    <property type="match status" value="22"/>
</dbReference>
<gene>
    <name evidence="6" type="ORF">LX69_02657</name>
</gene>
<feature type="domain" description="Peptidase M1 membrane alanine aminopeptidase" evidence="2">
    <location>
        <begin position="319"/>
        <end position="458"/>
    </location>
</feature>
<comment type="caution">
    <text evidence="6">The sequence shown here is derived from an EMBL/GenBank/DDBJ whole genome shotgun (WGS) entry which is preliminary data.</text>
</comment>
<dbReference type="Proteomes" id="UP000249239">
    <property type="component" value="Unassembled WGS sequence"/>
</dbReference>
<protein>
    <submittedName>
        <fullName evidence="6">Uncharacterized protein DUF5018</fullName>
    </submittedName>
</protein>
<dbReference type="Pfam" id="PF18962">
    <property type="entry name" value="Por_Secre_tail"/>
    <property type="match status" value="1"/>
</dbReference>
<dbReference type="GO" id="GO:0043171">
    <property type="term" value="P:peptide catabolic process"/>
    <property type="evidence" value="ECO:0007669"/>
    <property type="project" value="TreeGrafter"/>
</dbReference>
<dbReference type="SUPFAM" id="SSF55486">
    <property type="entry name" value="Metalloproteases ('zincins'), catalytic domain"/>
    <property type="match status" value="1"/>
</dbReference>
<feature type="domain" description="Secretion system C-terminal sorting" evidence="5">
    <location>
        <begin position="2513"/>
        <end position="2584"/>
    </location>
</feature>
<dbReference type="Gene3D" id="2.60.40.1730">
    <property type="entry name" value="tricorn interacting facor f3 domain"/>
    <property type="match status" value="1"/>
</dbReference>
<dbReference type="SUPFAM" id="SSF63737">
    <property type="entry name" value="Leukotriene A4 hydrolase N-terminal domain"/>
    <property type="match status" value="1"/>
</dbReference>
<dbReference type="InterPro" id="IPR050344">
    <property type="entry name" value="Peptidase_M1_aminopeptidases"/>
</dbReference>
<dbReference type="CDD" id="cd09603">
    <property type="entry name" value="M1_APN_like"/>
    <property type="match status" value="1"/>
</dbReference>
<accession>A0A2W7NK32</accession>
<evidence type="ECO:0000313" key="6">
    <source>
        <dbReference type="EMBL" id="PZX13546.1"/>
    </source>
</evidence>
<dbReference type="GO" id="GO:0005615">
    <property type="term" value="C:extracellular space"/>
    <property type="evidence" value="ECO:0007669"/>
    <property type="project" value="TreeGrafter"/>
</dbReference>
<dbReference type="OrthoDB" id="100605at2"/>
<dbReference type="InterPro" id="IPR042097">
    <property type="entry name" value="Aminopeptidase_N-like_N_sf"/>
</dbReference>
<keyword evidence="7" id="KW-1185">Reference proteome</keyword>
<dbReference type="PANTHER" id="PTHR11533:SF174">
    <property type="entry name" value="PUROMYCIN-SENSITIVE AMINOPEPTIDASE-RELATED"/>
    <property type="match status" value="1"/>
</dbReference>
<feature type="domain" description="Aminopeptidase N-like N-terminal" evidence="4">
    <location>
        <begin position="48"/>
        <end position="226"/>
    </location>
</feature>